<dbReference type="InterPro" id="IPR000719">
    <property type="entry name" value="Prot_kinase_dom"/>
</dbReference>
<dbReference type="InterPro" id="IPR011009">
    <property type="entry name" value="Kinase-like_dom_sf"/>
</dbReference>
<dbReference type="SUPFAM" id="SSF56112">
    <property type="entry name" value="Protein kinase-like (PK-like)"/>
    <property type="match status" value="1"/>
</dbReference>
<dbReference type="PRINTS" id="PR00452">
    <property type="entry name" value="SH3DOMAIN"/>
</dbReference>
<evidence type="ECO:0000256" key="3">
    <source>
        <dbReference type="ARBA" id="ARBA00022840"/>
    </source>
</evidence>
<feature type="domain" description="SH3" evidence="6">
    <location>
        <begin position="314"/>
        <end position="373"/>
    </location>
</feature>
<evidence type="ECO:0000256" key="1">
    <source>
        <dbReference type="ARBA" id="ARBA00022443"/>
    </source>
</evidence>
<keyword evidence="1 4" id="KW-0728">SH3 domain</keyword>
<dbReference type="PROSITE" id="PS00107">
    <property type="entry name" value="PROTEIN_KINASE_ATP"/>
    <property type="match status" value="1"/>
</dbReference>
<keyword evidence="8" id="KW-0808">Transferase</keyword>
<dbReference type="Pfam" id="PF00018">
    <property type="entry name" value="SH3_1"/>
    <property type="match status" value="2"/>
</dbReference>
<dbReference type="Proteomes" id="UP001149090">
    <property type="component" value="Unassembled WGS sequence"/>
</dbReference>
<evidence type="ECO:0000259" key="7">
    <source>
        <dbReference type="PROSITE" id="PS50011"/>
    </source>
</evidence>
<evidence type="ECO:0000313" key="8">
    <source>
        <dbReference type="EMBL" id="KAJ5068941.1"/>
    </source>
</evidence>
<dbReference type="Pfam" id="PF00069">
    <property type="entry name" value="Pkinase"/>
    <property type="match status" value="1"/>
</dbReference>
<dbReference type="OrthoDB" id="10255964at2759"/>
<comment type="caution">
    <text evidence="8">The sequence shown here is derived from an EMBL/GenBank/DDBJ whole genome shotgun (WGS) entry which is preliminary data.</text>
</comment>
<sequence length="549" mass="65037">MKKLKNKPKKKSKSFLFKRKNFKATKNIGKGSFGKVYLGRTLDNNKECAIKKIFLGKIKGLNVRRSTQLEIEIMKQVHHENVIELFFVEPENFINREVMEVFVIMEYCDMGSLRTYLEDKKNKKELIPIEEIKEIFTQTVRALKYLYDQRIIHRDLKPANILLKKDPKSKFGYTIKVCDFGLSKQIKEEEMKKSLHLMSTVGTPSYMAPEVLLHESYSWKADFWSLGAILYEMLTGNAAFKIFLSKNLKKQFKKVTVKSLPKKFLKKYPKECNDLVQKLLTVNPKQRISREELYKHKFLNNALDDLSKDISLERKKQIGILKSDYITNNEKEISLKKGEYVEIIAQLNEKEFRIKFQEKEGNIPIYFLEIYEEIGFNEKQEELFKIIQKKADKIREGKFIAIAKWDFSKSEEREIALKKGDCVEIIEIKEEGWFIVKLLGKEGYCHFDFLYFYEKIENPSNNKEDKIFSIDDETIIFNDEIFGGKDQIKRVIKRKKMVAMKDYEAQKQDELSFRAGDVVQITFKNYEEWWEGIINNQKGYFPITYFKDF</sequence>
<evidence type="ECO:0000259" key="6">
    <source>
        <dbReference type="PROSITE" id="PS50002"/>
    </source>
</evidence>
<evidence type="ECO:0000256" key="2">
    <source>
        <dbReference type="ARBA" id="ARBA00022741"/>
    </source>
</evidence>
<dbReference type="GO" id="GO:0010506">
    <property type="term" value="P:regulation of autophagy"/>
    <property type="evidence" value="ECO:0007669"/>
    <property type="project" value="InterPro"/>
</dbReference>
<evidence type="ECO:0000256" key="4">
    <source>
        <dbReference type="PROSITE-ProRule" id="PRU00192"/>
    </source>
</evidence>
<feature type="binding site" evidence="5">
    <location>
        <position position="52"/>
    </location>
    <ligand>
        <name>ATP</name>
        <dbReference type="ChEBI" id="CHEBI:30616"/>
    </ligand>
</feature>
<evidence type="ECO:0000256" key="5">
    <source>
        <dbReference type="PROSITE-ProRule" id="PRU10141"/>
    </source>
</evidence>
<proteinExistence type="predicted"/>
<dbReference type="PANTHER" id="PTHR24348">
    <property type="entry name" value="SERINE/THREONINE-PROTEIN KINASE UNC-51-RELATED"/>
    <property type="match status" value="1"/>
</dbReference>
<feature type="domain" description="SH3" evidence="6">
    <location>
        <begin position="396"/>
        <end position="455"/>
    </location>
</feature>
<reference evidence="8" key="1">
    <citation type="submission" date="2022-10" db="EMBL/GenBank/DDBJ databases">
        <title>Novel sulphate-reducing endosymbionts in the free-living metamonad Anaeramoeba.</title>
        <authorList>
            <person name="Jerlstrom-Hultqvist J."/>
            <person name="Cepicka I."/>
            <person name="Gallot-Lavallee L."/>
            <person name="Salas-Leiva D."/>
            <person name="Curtis B.A."/>
            <person name="Zahonova K."/>
            <person name="Pipaliya S."/>
            <person name="Dacks J."/>
            <person name="Roger A.J."/>
        </authorList>
    </citation>
    <scope>NUCLEOTIDE SEQUENCE</scope>
    <source>
        <strain evidence="8">BMAN</strain>
    </source>
</reference>
<accession>A0A9Q0LA61</accession>
<keyword evidence="2 5" id="KW-0547">Nucleotide-binding</keyword>
<dbReference type="InterPro" id="IPR008271">
    <property type="entry name" value="Ser/Thr_kinase_AS"/>
</dbReference>
<keyword evidence="9" id="KW-1185">Reference proteome</keyword>
<dbReference type="GO" id="GO:0004674">
    <property type="term" value="F:protein serine/threonine kinase activity"/>
    <property type="evidence" value="ECO:0007669"/>
    <property type="project" value="InterPro"/>
</dbReference>
<protein>
    <submittedName>
        <fullName evidence="8">Serine/threonine-protein kinase unc-51-related</fullName>
    </submittedName>
</protein>
<feature type="domain" description="Protein kinase" evidence="7">
    <location>
        <begin position="22"/>
        <end position="299"/>
    </location>
</feature>
<keyword evidence="8" id="KW-0418">Kinase</keyword>
<dbReference type="SUPFAM" id="SSF50044">
    <property type="entry name" value="SH3-domain"/>
    <property type="match status" value="3"/>
</dbReference>
<gene>
    <name evidence="8" type="ORF">M0811_12113</name>
</gene>
<organism evidence="8 9">
    <name type="scientific">Anaeramoeba ignava</name>
    <name type="common">Anaerobic marine amoeba</name>
    <dbReference type="NCBI Taxonomy" id="1746090"/>
    <lineage>
        <taxon>Eukaryota</taxon>
        <taxon>Metamonada</taxon>
        <taxon>Anaeramoebidae</taxon>
        <taxon>Anaeramoeba</taxon>
    </lineage>
</organism>
<dbReference type="PROSITE" id="PS50011">
    <property type="entry name" value="PROTEIN_KINASE_DOM"/>
    <property type="match status" value="1"/>
</dbReference>
<dbReference type="SMART" id="SM00326">
    <property type="entry name" value="SH3"/>
    <property type="match status" value="3"/>
</dbReference>
<dbReference type="InterPro" id="IPR045269">
    <property type="entry name" value="Atg1-like"/>
</dbReference>
<dbReference type="GO" id="GO:0005737">
    <property type="term" value="C:cytoplasm"/>
    <property type="evidence" value="ECO:0007669"/>
    <property type="project" value="TreeGrafter"/>
</dbReference>
<dbReference type="GO" id="GO:0005524">
    <property type="term" value="F:ATP binding"/>
    <property type="evidence" value="ECO:0007669"/>
    <property type="project" value="UniProtKB-UniRule"/>
</dbReference>
<dbReference type="AlphaFoldDB" id="A0A9Q0LA61"/>
<feature type="domain" description="SH3" evidence="6">
    <location>
        <begin position="492"/>
        <end position="549"/>
    </location>
</feature>
<dbReference type="InterPro" id="IPR001452">
    <property type="entry name" value="SH3_domain"/>
</dbReference>
<keyword evidence="3 5" id="KW-0067">ATP-binding</keyword>
<evidence type="ECO:0000313" key="9">
    <source>
        <dbReference type="Proteomes" id="UP001149090"/>
    </source>
</evidence>
<dbReference type="InterPro" id="IPR036028">
    <property type="entry name" value="SH3-like_dom_sf"/>
</dbReference>
<dbReference type="SMART" id="SM00220">
    <property type="entry name" value="S_TKc"/>
    <property type="match status" value="1"/>
</dbReference>
<name>A0A9Q0LA61_ANAIG</name>
<dbReference type="Gene3D" id="2.30.30.40">
    <property type="entry name" value="SH3 Domains"/>
    <property type="match status" value="2"/>
</dbReference>
<dbReference type="PROSITE" id="PS00108">
    <property type="entry name" value="PROTEIN_KINASE_ST"/>
    <property type="match status" value="1"/>
</dbReference>
<dbReference type="InterPro" id="IPR017441">
    <property type="entry name" value="Protein_kinase_ATP_BS"/>
</dbReference>
<dbReference type="Gene3D" id="1.10.510.10">
    <property type="entry name" value="Transferase(Phosphotransferase) domain 1"/>
    <property type="match status" value="1"/>
</dbReference>
<dbReference type="PROSITE" id="PS50002">
    <property type="entry name" value="SH3"/>
    <property type="match status" value="3"/>
</dbReference>
<dbReference type="EMBL" id="JAPDFW010000111">
    <property type="protein sequence ID" value="KAJ5068941.1"/>
    <property type="molecule type" value="Genomic_DNA"/>
</dbReference>